<dbReference type="Proteomes" id="UP000060630">
    <property type="component" value="Unassembled WGS sequence"/>
</dbReference>
<feature type="transmembrane region" description="Helical" evidence="1">
    <location>
        <begin position="115"/>
        <end position="136"/>
    </location>
</feature>
<proteinExistence type="predicted"/>
<feature type="transmembrane region" description="Helical" evidence="1">
    <location>
        <begin position="36"/>
        <end position="55"/>
    </location>
</feature>
<name>A0A106QC77_9BURK</name>
<sequence length="144" mass="15630">MSNPSMRVLPAFAWHVSHLLSFRHDGRGLPRPGSSVLVLMVGLKLALTCLVISLLMPEVGLFSGFVKSLLAVVALYACATVSRQFYAFSGYLLLWLGVDVGLLGLNLVVDHVPEAFITTCYAWGLSAFIVLLIRAASYNDKNTS</sequence>
<gene>
    <name evidence="2" type="ORF">WL29_22680</name>
</gene>
<keyword evidence="1" id="KW-0472">Membrane</keyword>
<keyword evidence="1" id="KW-1133">Transmembrane helix</keyword>
<reference evidence="2 3" key="1">
    <citation type="submission" date="2015-11" db="EMBL/GenBank/DDBJ databases">
        <title>Expanding the genomic diversity of Burkholderia species for the development of highly accurate diagnostics.</title>
        <authorList>
            <person name="Sahl J."/>
            <person name="Keim P."/>
            <person name="Wagner D."/>
        </authorList>
    </citation>
    <scope>NUCLEOTIDE SEQUENCE [LARGE SCALE GENOMIC DNA]</scope>
    <source>
        <strain evidence="2 3">MSMB2087WGS</strain>
    </source>
</reference>
<protein>
    <submittedName>
        <fullName evidence="2">Uncharacterized protein</fullName>
    </submittedName>
</protein>
<feature type="transmembrane region" description="Helical" evidence="1">
    <location>
        <begin position="91"/>
        <end position="109"/>
    </location>
</feature>
<evidence type="ECO:0000313" key="2">
    <source>
        <dbReference type="EMBL" id="KWA84171.1"/>
    </source>
</evidence>
<dbReference type="AlphaFoldDB" id="A0A106QC77"/>
<evidence type="ECO:0000313" key="3">
    <source>
        <dbReference type="Proteomes" id="UP000060630"/>
    </source>
</evidence>
<keyword evidence="1" id="KW-0812">Transmembrane</keyword>
<accession>A0A106QC77</accession>
<dbReference type="EMBL" id="LPHD01000049">
    <property type="protein sequence ID" value="KWA84171.1"/>
    <property type="molecule type" value="Genomic_DNA"/>
</dbReference>
<organism evidence="2 3">
    <name type="scientific">Burkholderia ubonensis</name>
    <dbReference type="NCBI Taxonomy" id="101571"/>
    <lineage>
        <taxon>Bacteria</taxon>
        <taxon>Pseudomonadati</taxon>
        <taxon>Pseudomonadota</taxon>
        <taxon>Betaproteobacteria</taxon>
        <taxon>Burkholderiales</taxon>
        <taxon>Burkholderiaceae</taxon>
        <taxon>Burkholderia</taxon>
        <taxon>Burkholderia cepacia complex</taxon>
    </lineage>
</organism>
<feature type="transmembrane region" description="Helical" evidence="1">
    <location>
        <begin position="61"/>
        <end position="79"/>
    </location>
</feature>
<comment type="caution">
    <text evidence="2">The sequence shown here is derived from an EMBL/GenBank/DDBJ whole genome shotgun (WGS) entry which is preliminary data.</text>
</comment>
<dbReference type="RefSeq" id="WP_157657779.1">
    <property type="nucleotide sequence ID" value="NZ_LPHD01000049.1"/>
</dbReference>
<evidence type="ECO:0000256" key="1">
    <source>
        <dbReference type="SAM" id="Phobius"/>
    </source>
</evidence>